<evidence type="ECO:0000313" key="4">
    <source>
        <dbReference type="Proteomes" id="UP000290572"/>
    </source>
</evidence>
<organism evidence="3 4">
    <name type="scientific">Labeo rohita</name>
    <name type="common">Indian major carp</name>
    <name type="synonym">Cyprinus rohita</name>
    <dbReference type="NCBI Taxonomy" id="84645"/>
    <lineage>
        <taxon>Eukaryota</taxon>
        <taxon>Metazoa</taxon>
        <taxon>Chordata</taxon>
        <taxon>Craniata</taxon>
        <taxon>Vertebrata</taxon>
        <taxon>Euteleostomi</taxon>
        <taxon>Actinopterygii</taxon>
        <taxon>Neopterygii</taxon>
        <taxon>Teleostei</taxon>
        <taxon>Ostariophysi</taxon>
        <taxon>Cypriniformes</taxon>
        <taxon>Cyprinidae</taxon>
        <taxon>Labeoninae</taxon>
        <taxon>Labeonini</taxon>
        <taxon>Labeo</taxon>
    </lineage>
</organism>
<dbReference type="STRING" id="84645.A0A498N5W8"/>
<dbReference type="SMART" id="SM01203">
    <property type="entry name" value="DUF3585"/>
    <property type="match status" value="1"/>
</dbReference>
<accession>A0A498N5W8</accession>
<feature type="compositionally biased region" description="Basic and acidic residues" evidence="1">
    <location>
        <begin position="252"/>
        <end position="269"/>
    </location>
</feature>
<dbReference type="EMBL" id="QBIY01011738">
    <property type="protein sequence ID" value="RXN29799.1"/>
    <property type="molecule type" value="Genomic_DNA"/>
</dbReference>
<evidence type="ECO:0000256" key="1">
    <source>
        <dbReference type="SAM" id="MobiDB-lite"/>
    </source>
</evidence>
<dbReference type="PANTHER" id="PTHR23167:SF43">
    <property type="entry name" value="EH DOMAIN-BINDING PROTEIN 1"/>
    <property type="match status" value="1"/>
</dbReference>
<feature type="domain" description="BMERB" evidence="2">
    <location>
        <begin position="104"/>
        <end position="255"/>
    </location>
</feature>
<evidence type="ECO:0000259" key="2">
    <source>
        <dbReference type="PROSITE" id="PS51848"/>
    </source>
</evidence>
<feature type="compositionally biased region" description="Polar residues" evidence="1">
    <location>
        <begin position="17"/>
        <end position="28"/>
    </location>
</feature>
<keyword evidence="4" id="KW-1185">Reference proteome</keyword>
<proteinExistence type="predicted"/>
<dbReference type="PROSITE" id="PS51848">
    <property type="entry name" value="BMERB"/>
    <property type="match status" value="1"/>
</dbReference>
<dbReference type="Pfam" id="PF12130">
    <property type="entry name" value="bMERB_dom"/>
    <property type="match status" value="1"/>
</dbReference>
<dbReference type="Proteomes" id="UP000290572">
    <property type="component" value="Unassembled WGS sequence"/>
</dbReference>
<dbReference type="PANTHER" id="PTHR23167">
    <property type="entry name" value="CALPONIN HOMOLOGY DOMAIN-CONTAINING PROTEIN DDB_G0272472-RELATED"/>
    <property type="match status" value="1"/>
</dbReference>
<dbReference type="AlphaFoldDB" id="A0A498N5W8"/>
<name>A0A498N5W8_LABRO</name>
<sequence length="400" mass="46827">MKKRRSQCRDSPDICPSQGTEGPWGQNNVDELHAERLRRATERLRSPVVFHKESAVRKTQLKSFSQYVETRPEVKRQRSVPEDLKRAAEERGALTETEGRKPTEDEQKAFKDTSQYVVGELAALESEQRQIDTRASRVEKRLRYLMDTGNNKEEEESMMQEWFTLVNKKNALIRRQNQLSLLEKEHDLERRFELLNRELRAMLAIEDWQKTEAQKRREQLLLDELVILVNKRDALVRDLDAQEKEAEEEDEHLERTLEQNKGKMAKKEEKSSRNSKDLFVRCMFLMSLVSAGWGFEDVLLMDWLVQLSINQSMRSDWLVWADLQVSYALREAGLGEGDQSPSVYISNHLKLVTDTNEKAKANEFNVFGFKPREHTLNRLQEVQLKAGHVRHINIAAYLQF</sequence>
<gene>
    <name evidence="3" type="ORF">ROHU_018149</name>
</gene>
<reference evidence="3 4" key="1">
    <citation type="submission" date="2018-03" db="EMBL/GenBank/DDBJ databases">
        <title>Draft genome sequence of Rohu Carp (Labeo rohita).</title>
        <authorList>
            <person name="Das P."/>
            <person name="Kushwaha B."/>
            <person name="Joshi C.G."/>
            <person name="Kumar D."/>
            <person name="Nagpure N.S."/>
            <person name="Sahoo L."/>
            <person name="Das S.P."/>
            <person name="Bit A."/>
            <person name="Patnaik S."/>
            <person name="Meher P.K."/>
            <person name="Jayasankar P."/>
            <person name="Koringa P.G."/>
            <person name="Patel N.V."/>
            <person name="Hinsu A.T."/>
            <person name="Kumar R."/>
            <person name="Pandey M."/>
            <person name="Agarwal S."/>
            <person name="Srivastava S."/>
            <person name="Singh M."/>
            <person name="Iquebal M.A."/>
            <person name="Jaiswal S."/>
            <person name="Angadi U.B."/>
            <person name="Kumar N."/>
            <person name="Raza M."/>
            <person name="Shah T.M."/>
            <person name="Rai A."/>
            <person name="Jena J.K."/>
        </authorList>
    </citation>
    <scope>NUCLEOTIDE SEQUENCE [LARGE SCALE GENOMIC DNA]</scope>
    <source>
        <strain evidence="3">DASCIFA01</strain>
        <tissue evidence="3">Testis</tissue>
    </source>
</reference>
<feature type="region of interest" description="Disordered" evidence="1">
    <location>
        <begin position="1"/>
        <end position="28"/>
    </location>
</feature>
<comment type="caution">
    <text evidence="3">The sequence shown here is derived from an EMBL/GenBank/DDBJ whole genome shotgun (WGS) entry which is preliminary data.</text>
</comment>
<feature type="region of interest" description="Disordered" evidence="1">
    <location>
        <begin position="68"/>
        <end position="109"/>
    </location>
</feature>
<feature type="region of interest" description="Disordered" evidence="1">
    <location>
        <begin position="243"/>
        <end position="269"/>
    </location>
</feature>
<feature type="compositionally biased region" description="Basic and acidic residues" evidence="1">
    <location>
        <begin position="70"/>
        <end position="109"/>
    </location>
</feature>
<protein>
    <submittedName>
        <fullName evidence="3">EH domain-binding 1-like isoform X4</fullName>
    </submittedName>
</protein>
<dbReference type="InterPro" id="IPR022735">
    <property type="entry name" value="bMERB_dom"/>
</dbReference>
<dbReference type="InterPro" id="IPR050540">
    <property type="entry name" value="F-actin_Monoox_Mical"/>
</dbReference>
<evidence type="ECO:0000313" key="3">
    <source>
        <dbReference type="EMBL" id="RXN29799.1"/>
    </source>
</evidence>